<dbReference type="Pfam" id="PF18525">
    <property type="entry name" value="Cas9_C"/>
    <property type="match status" value="1"/>
</dbReference>
<dbReference type="GO" id="GO:0003677">
    <property type="term" value="F:DNA binding"/>
    <property type="evidence" value="ECO:0007669"/>
    <property type="project" value="UniProtKB-UniRule"/>
</dbReference>
<evidence type="ECO:0000256" key="5">
    <source>
        <dbReference type="ARBA" id="ARBA00022801"/>
    </source>
</evidence>
<dbReference type="Pfam" id="PF01844">
    <property type="entry name" value="HNH"/>
    <property type="match status" value="1"/>
</dbReference>
<evidence type="ECO:0000256" key="9">
    <source>
        <dbReference type="ARBA" id="ARBA00023125"/>
    </source>
</evidence>
<keyword evidence="6" id="KW-0460">Magnesium</keyword>
<dbReference type="InterPro" id="IPR036397">
    <property type="entry name" value="RNaseH_sf"/>
</dbReference>
<dbReference type="InterPro" id="IPR041225">
    <property type="entry name" value="Cas9_Topo"/>
</dbReference>
<evidence type="ECO:0000256" key="3">
    <source>
        <dbReference type="ARBA" id="ARBA00022723"/>
    </source>
</evidence>
<dbReference type="InterPro" id="IPR028629">
    <property type="entry name" value="Cas9"/>
</dbReference>
<dbReference type="Pfam" id="PF18541">
    <property type="entry name" value="RuvC_III"/>
    <property type="match status" value="1"/>
</dbReference>
<name>A0A6B8W6G1_9CORY</name>
<reference evidence="15" key="1">
    <citation type="submission" date="2019-11" db="EMBL/GenBank/DDBJ databases">
        <title>Complete genome sequence of Corynebacterium kalinowskii 1959, a novel Corynebacterium species isolated from soil of a small paddock in Vilsendorf, Germany.</title>
        <authorList>
            <person name="Schaffert L."/>
            <person name="Ruwe M."/>
            <person name="Milse J."/>
            <person name="Hanuschka K."/>
            <person name="Ortseifen V."/>
            <person name="Droste J."/>
            <person name="Brandt D."/>
            <person name="Schlueter L."/>
            <person name="Kutter Y."/>
            <person name="Vinke S."/>
            <person name="Viehoefer P."/>
            <person name="Jacob L."/>
            <person name="Luebke N.-C."/>
            <person name="Schulte-Berndt E."/>
            <person name="Hain C."/>
            <person name="Linder M."/>
            <person name="Schmidt P."/>
            <person name="Wollenschlaeger L."/>
            <person name="Luttermann T."/>
            <person name="Thieme E."/>
            <person name="Hassa J."/>
            <person name="Haak M."/>
            <person name="Wittchen M."/>
            <person name="Mentz A."/>
            <person name="Persicke M."/>
            <person name="Busche T."/>
            <person name="Ruckert C."/>
        </authorList>
    </citation>
    <scope>NUCLEOTIDE SEQUENCE [LARGE SCALE GENOMIC DNA]</scope>
    <source>
        <strain evidence="15">1959</strain>
    </source>
</reference>
<dbReference type="KEGG" id="ckw:CKALI_09715"/>
<dbReference type="InterPro" id="IPR002711">
    <property type="entry name" value="HNH"/>
</dbReference>
<keyword evidence="2 12" id="KW-0540">Nuclease</keyword>
<organism evidence="14 15">
    <name type="scientific">Corynebacterium kalinowskii</name>
    <dbReference type="NCBI Taxonomy" id="2675216"/>
    <lineage>
        <taxon>Bacteria</taxon>
        <taxon>Bacillati</taxon>
        <taxon>Actinomycetota</taxon>
        <taxon>Actinomycetes</taxon>
        <taxon>Mycobacteriales</taxon>
        <taxon>Corynebacteriaceae</taxon>
        <taxon>Corynebacterium</taxon>
    </lineage>
</organism>
<keyword evidence="5 12" id="KW-0378">Hydrolase</keyword>
<keyword evidence="4 12" id="KW-0255">Endonuclease</keyword>
<dbReference type="InterPro" id="IPR041383">
    <property type="entry name" value="RuvC_III"/>
</dbReference>
<dbReference type="Pfam" id="PF17894">
    <property type="entry name" value="Cas9_Topo"/>
    <property type="match status" value="1"/>
</dbReference>
<keyword evidence="3" id="KW-0479">Metal-binding</keyword>
<dbReference type="Gene3D" id="3.30.420.10">
    <property type="entry name" value="Ribonuclease H-like superfamily/Ribonuclease H"/>
    <property type="match status" value="3"/>
</dbReference>
<keyword evidence="15" id="KW-1185">Reference proteome</keyword>
<dbReference type="GO" id="GO:0004519">
    <property type="term" value="F:endonuclease activity"/>
    <property type="evidence" value="ECO:0007669"/>
    <property type="project" value="UniProtKB-UniRule"/>
</dbReference>
<gene>
    <name evidence="14" type="primary">cas3</name>
    <name evidence="14" type="ORF">CKALI_09715</name>
</gene>
<dbReference type="Proteomes" id="UP000427071">
    <property type="component" value="Chromosome"/>
</dbReference>
<dbReference type="EMBL" id="CP046452">
    <property type="protein sequence ID" value="QGU02798.1"/>
    <property type="molecule type" value="Genomic_DNA"/>
</dbReference>
<comment type="subunit">
    <text evidence="11">Monomer. Binds crRNA and tracrRNA.</text>
</comment>
<dbReference type="InterPro" id="IPR003615">
    <property type="entry name" value="HNH_nuc"/>
</dbReference>
<evidence type="ECO:0000256" key="12">
    <source>
        <dbReference type="PROSITE-ProRule" id="PRU01085"/>
    </source>
</evidence>
<evidence type="ECO:0000256" key="6">
    <source>
        <dbReference type="ARBA" id="ARBA00022842"/>
    </source>
</evidence>
<dbReference type="GO" id="GO:0016787">
    <property type="term" value="F:hydrolase activity"/>
    <property type="evidence" value="ECO:0007669"/>
    <property type="project" value="UniProtKB-KW"/>
</dbReference>
<evidence type="ECO:0000313" key="15">
    <source>
        <dbReference type="Proteomes" id="UP000427071"/>
    </source>
</evidence>
<evidence type="ECO:0000313" key="14">
    <source>
        <dbReference type="EMBL" id="QGU02798.1"/>
    </source>
</evidence>
<dbReference type="InterPro" id="IPR052892">
    <property type="entry name" value="NA-targeting_endonuclease"/>
</dbReference>
<keyword evidence="7" id="KW-0694">RNA-binding</keyword>
<dbReference type="GO" id="GO:0051607">
    <property type="term" value="P:defense response to virus"/>
    <property type="evidence" value="ECO:0007669"/>
    <property type="project" value="UniProtKB-KW"/>
</dbReference>
<feature type="domain" description="HNH Cas9-type" evidence="13">
    <location>
        <begin position="507"/>
        <end position="668"/>
    </location>
</feature>
<evidence type="ECO:0000256" key="2">
    <source>
        <dbReference type="ARBA" id="ARBA00022722"/>
    </source>
</evidence>
<dbReference type="PROSITE" id="PS51749">
    <property type="entry name" value="HNH_CAS9"/>
    <property type="match status" value="1"/>
</dbReference>
<dbReference type="SMART" id="SM00507">
    <property type="entry name" value="HNHc"/>
    <property type="match status" value="1"/>
</dbReference>
<keyword evidence="10" id="KW-0464">Manganese</keyword>
<dbReference type="NCBIfam" id="TIGR01865">
    <property type="entry name" value="cas_Csn1"/>
    <property type="match status" value="1"/>
</dbReference>
<dbReference type="Gene3D" id="3.30.70.3520">
    <property type="match status" value="1"/>
</dbReference>
<keyword evidence="9 12" id="KW-0238">DNA-binding</keyword>
<comment type="cofactor">
    <cofactor evidence="1">
        <name>Mg(2+)</name>
        <dbReference type="ChEBI" id="CHEBI:18420"/>
    </cofactor>
</comment>
<dbReference type="PANTHER" id="PTHR33877:SF2">
    <property type="entry name" value="OS07G0170200 PROTEIN"/>
    <property type="match status" value="1"/>
</dbReference>
<proteinExistence type="predicted"/>
<dbReference type="Pfam" id="PF17893">
    <property type="entry name" value="Cas9_b_hairpin"/>
    <property type="match status" value="1"/>
</dbReference>
<evidence type="ECO:0000256" key="11">
    <source>
        <dbReference type="ARBA" id="ARBA00046380"/>
    </source>
</evidence>
<dbReference type="AlphaFoldDB" id="A0A6B8W6G1"/>
<evidence type="ECO:0000256" key="7">
    <source>
        <dbReference type="ARBA" id="ARBA00022884"/>
    </source>
</evidence>
<evidence type="ECO:0000256" key="1">
    <source>
        <dbReference type="ARBA" id="ARBA00001946"/>
    </source>
</evidence>
<dbReference type="InterPro" id="IPR040619">
    <property type="entry name" value="Cas9_alpha-helical_lobe"/>
</dbReference>
<evidence type="ECO:0000259" key="13">
    <source>
        <dbReference type="PROSITE" id="PS51749"/>
    </source>
</evidence>
<dbReference type="GO" id="GO:0003723">
    <property type="term" value="F:RNA binding"/>
    <property type="evidence" value="ECO:0007669"/>
    <property type="project" value="UniProtKB-UniRule"/>
</dbReference>
<evidence type="ECO:0000256" key="8">
    <source>
        <dbReference type="ARBA" id="ARBA00023118"/>
    </source>
</evidence>
<evidence type="ECO:0000256" key="4">
    <source>
        <dbReference type="ARBA" id="ARBA00022759"/>
    </source>
</evidence>
<dbReference type="GO" id="GO:0008270">
    <property type="term" value="F:zinc ion binding"/>
    <property type="evidence" value="ECO:0007669"/>
    <property type="project" value="InterPro"/>
</dbReference>
<dbReference type="InterPro" id="IPR033114">
    <property type="entry name" value="HNH_CAS9"/>
</dbReference>
<keyword evidence="8" id="KW-0051">Antiviral defense</keyword>
<accession>A0A6B8W6G1</accession>
<protein>
    <submittedName>
        <fullName evidence="14">CRISPR-associated endonuclease Cas9</fullName>
    </submittedName>
</protein>
<dbReference type="Gene3D" id="1.10.30.50">
    <property type="match status" value="1"/>
</dbReference>
<dbReference type="PANTHER" id="PTHR33877">
    <property type="entry name" value="SLL1193 PROTEIN"/>
    <property type="match status" value="1"/>
</dbReference>
<sequence>MERINYAVGIDVGTHSVGFAAIALDDNGAPTEILNLVSHIHDSGIDPDSNKKADTRLAVSGIARRTRRMFRRKKKRLQKLDKYLEGLGWPVKAFEVYSDPFLPWKVRAELAQGRIADASEMQEKLSIALRHIARHRGWRNPYSKVESLMARTEPSAQLIEIRTNISKAIGYPIPEDATVGQIVAASALGNARLRGEGGLLSARLMQSDHANELWTIFDAQGVDHEIARKLVSLVFSAESPKGSASGRVGKDPLQPHLPRALKASDAFQRYRIAALIGNLRIREGSAKAPLSIEQRRVVFDYLVNLAPKMEPEWINVAEILGIDRGSLLGTATITDDGERAGARPPVHDTNRSILSSKLKPLSSWWKTASDEDHRAMLKALSNSESFDFDTESGSSVQAFFESLEDSDHEKLDSLRLPLGRAAYSESTLERLTDRMLNDGIDLYEARKLEFDVPNDWAPPAPDIAEPVGNPAVDRVLKAVARWLNAAESEWGAPSVINIENVRSGFLSEAMSRQLDREMEKRGKRNLEIVSEMQARLGIEGRPRSADLWRFQSIQRQNGQCAYCGQPIDFKTCEMDHIVPRAGMGSTNTRENLLAVCKRCNHSKSNTPFVLWAEKSAIPGVSVAEALERLNHWLVDPGLTTRDFAQFKSRVAQRLKQRTFDEEFDARSIEPVAWMANELRARVQQKFGGSSANSADTTVNVYKGSLTAEARRASGISGNLRFADGVGKSRLDRRHHAIDAAVIAMMSRTVAEVLALRVNLKEAQRHRREAEQWKEFTGTSTNHQIRYNKWLSSMKRLGAMLQVYLEEDRIPVTHNLRLRLGNGAVHEDTVGKLTKKLVGDAMSIADIDKAASEALWCALTRCPDFDKKDGLPANPERTIRVGNRYLNADDEIEFFPVSAGAIAVRGGYVELGRSMHHARVYRVPSGKKTAFAMMRVYTADLARFRNDDLFSVEIPLQTMSVRQSEPKLRKALEDGTAEYLGWLVVDDEIQVDMATFNTGQIGAAQEQLGEITSWNLDGFFSNSRLRLRPRLFSAEGLKDDAVSDVRKVLDTTGWLPAINKVFGDGKAVVIRRDSLGRVRLESAAHLPVSWKA</sequence>
<dbReference type="InterPro" id="IPR041217">
    <property type="entry name" value="Cas9_C"/>
</dbReference>
<dbReference type="InterPro" id="IPR040796">
    <property type="entry name" value="Cas9_b_hairpin"/>
</dbReference>
<dbReference type="Pfam" id="PF18470">
    <property type="entry name" value="Cas9_a"/>
    <property type="match status" value="1"/>
</dbReference>
<evidence type="ECO:0000256" key="10">
    <source>
        <dbReference type="ARBA" id="ARBA00023211"/>
    </source>
</evidence>